<dbReference type="InterPro" id="IPR052626">
    <property type="entry name" value="SWT1_Regulator"/>
</dbReference>
<dbReference type="PANTHER" id="PTHR16161">
    <property type="entry name" value="TRANSCRIPTIONAL PROTEIN SWT1"/>
    <property type="match status" value="1"/>
</dbReference>
<dbReference type="Ensembl" id="ENSCMUT00000009746.2">
    <property type="protein sequence ID" value="ENSCMUP00000009057.1"/>
    <property type="gene ID" value="ENSCMUG00000005824.2"/>
</dbReference>
<name>A0A8C3DNQ5_CORMO</name>
<sequence length="959" mass="108028">MFPPRSCRGARTLTGPLRPLRLHFPAAPGPARRALRRRRSRAGPGAVAPGTARAARPAPTAAAGSAGQQPSGDLKMSKKKLKKLAGKEDCLDGQDDKKSEDTRSYKHTVKGETELQRSKPEKDGQEKKRHRSSSVSHSADGRSQEKSPNRSKTLDGSSIQTEKQKKIVIQFKAKEIKHGKTTRTPDVVTASKERSRSDRTEGKRLWHSFELQRDNALKKKREKAELCKLKLKVEQTMLEKFKSSVYEVPHKKAEGSKKRSEDVRIPKKPPDSYAGTGHGDKPATKEPRALSSFWEEEEEEEYKDFAVKKRHMSKHRSSHSSSETPPRWDSWKRRKHGAGSPKAPGHSGTKEGDLEAKALCFKQNVEVPCTSDSYQGGEVRKVVPVPKSSEDFPPLQDSQNAETDQEMQIVEDLHVARVEKRMALSVVQTCGELTSMEIDLPEQDLNISAGAFSSGLSILVVIDTNIMISHLEFVRSLKSEDIPGVDRLALIIPWVVLQELDNLKKGKMLQHVRDKAIPAVQFIYKCLKNQDSRLWGQSMQLASQKMYGLSDENNDDRVLQCCLQYQNLFPQALVVLCTDDKNLCSKAIVSEVKAFCKADLVTALQNVNANRPLNCEELQQPEQDTEFGKTRGDAGFTAQFPNVLPDLERNLGEALSSILETEMKLAFGNLWMEILYLKPPWTLANLLKCYKKHWMAVFGYVVPRSLLSTIECLSKHLCADKPFDSSTVRILLQESKKLLHAFSTRSDYNGVLPQAYAEVTKLCETLGEVRADSEQDLSEDIMVLSENAACEKMEATTPNLQSTEEKELHPSFHAAQENRHQEIWSVLEGVWNTMNLYSIELFQKLDPSAVTMAAKASFEEAFLGLQKLLAAVKDIREGIGRILTPTSSFQDIWTLYNFLRRHEINNSLKFTAEELYECVSQELYRERLEVGCCQLAQLEQMLEQCQASVYREAKSRGWL</sequence>
<comment type="similarity">
    <text evidence="1">Belongs to the SWT1 family.</text>
</comment>
<dbReference type="Pfam" id="PF13638">
    <property type="entry name" value="PIN_4"/>
    <property type="match status" value="1"/>
</dbReference>
<feature type="compositionally biased region" description="Low complexity" evidence="3">
    <location>
        <begin position="42"/>
        <end position="74"/>
    </location>
</feature>
<evidence type="ECO:0000313" key="5">
    <source>
        <dbReference type="Ensembl" id="ENSCMUP00000009057.1"/>
    </source>
</evidence>
<reference evidence="6" key="1">
    <citation type="submission" date="2019-10" db="EMBL/GenBank/DDBJ databases">
        <title>Corvus moneduloides (New Caledonian crow) genome, bCorMon1, primary haplotype.</title>
        <authorList>
            <person name="Rutz C."/>
            <person name="Fungtammasan C."/>
            <person name="Mountcastle J."/>
            <person name="Formenti G."/>
            <person name="Chow W."/>
            <person name="Howe K."/>
            <person name="Steele M.P."/>
            <person name="Fernandes J."/>
            <person name="Gilbert M.T.P."/>
            <person name="Fedrigo O."/>
            <person name="Jarvis E.D."/>
            <person name="Gemmell N."/>
        </authorList>
    </citation>
    <scope>NUCLEOTIDE SEQUENCE [LARGE SCALE GENOMIC DNA]</scope>
</reference>
<reference evidence="5" key="3">
    <citation type="submission" date="2025-09" db="UniProtKB">
        <authorList>
            <consortium name="Ensembl"/>
        </authorList>
    </citation>
    <scope>IDENTIFICATION</scope>
</reference>
<accession>A0A8C3DNQ5</accession>
<feature type="compositionally biased region" description="Polar residues" evidence="3">
    <location>
        <begin position="150"/>
        <end position="161"/>
    </location>
</feature>
<feature type="compositionally biased region" description="Basic residues" evidence="3">
    <location>
        <begin position="308"/>
        <end position="318"/>
    </location>
</feature>
<dbReference type="FunFam" id="3.40.50.1010:FF:000012">
    <property type="entry name" value="SWT1, RNA endoribonuclease homolog"/>
    <property type="match status" value="1"/>
</dbReference>
<dbReference type="InterPro" id="IPR029060">
    <property type="entry name" value="PIN-like_dom_sf"/>
</dbReference>
<evidence type="ECO:0000256" key="1">
    <source>
        <dbReference type="ARBA" id="ARBA00060839"/>
    </source>
</evidence>
<dbReference type="OMA" id="MFQMQIV"/>
<dbReference type="CDD" id="cd18727">
    <property type="entry name" value="PIN_Swt1-like"/>
    <property type="match status" value="1"/>
</dbReference>
<dbReference type="PANTHER" id="PTHR16161:SF0">
    <property type="entry name" value="TRANSCRIPTIONAL PROTEIN SWT1"/>
    <property type="match status" value="1"/>
</dbReference>
<evidence type="ECO:0000313" key="6">
    <source>
        <dbReference type="Proteomes" id="UP000694553"/>
    </source>
</evidence>
<feature type="region of interest" description="Disordered" evidence="3">
    <location>
        <begin position="1"/>
        <end position="209"/>
    </location>
</feature>
<evidence type="ECO:0000259" key="4">
    <source>
        <dbReference type="SMART" id="SM00670"/>
    </source>
</evidence>
<keyword evidence="6" id="KW-1185">Reference proteome</keyword>
<feature type="compositionally biased region" description="Basic and acidic residues" evidence="3">
    <location>
        <begin position="191"/>
        <end position="204"/>
    </location>
</feature>
<feature type="compositionally biased region" description="Basic and acidic residues" evidence="3">
    <location>
        <begin position="139"/>
        <end position="148"/>
    </location>
</feature>
<dbReference type="RefSeq" id="XP_031973704.1">
    <property type="nucleotide sequence ID" value="XM_032117813.1"/>
</dbReference>
<evidence type="ECO:0000256" key="2">
    <source>
        <dbReference type="ARBA" id="ARBA00074620"/>
    </source>
</evidence>
<feature type="compositionally biased region" description="Basic and acidic residues" evidence="3">
    <location>
        <begin position="85"/>
        <end position="126"/>
    </location>
</feature>
<dbReference type="Proteomes" id="UP000694553">
    <property type="component" value="Unassembled WGS sequence"/>
</dbReference>
<dbReference type="Gene3D" id="3.40.50.1010">
    <property type="entry name" value="5'-nuclease"/>
    <property type="match status" value="1"/>
</dbReference>
<feature type="region of interest" description="Disordered" evidence="3">
    <location>
        <begin position="241"/>
        <end position="351"/>
    </location>
</feature>
<proteinExistence type="inferred from homology"/>
<feature type="compositionally biased region" description="Basic and acidic residues" evidence="3">
    <location>
        <begin position="241"/>
        <end position="270"/>
    </location>
</feature>
<protein>
    <recommendedName>
        <fullName evidence="2">Transcriptional protein SWT1</fullName>
    </recommendedName>
</protein>
<gene>
    <name evidence="5" type="primary">SWT1</name>
</gene>
<feature type="domain" description="PIN" evidence="4">
    <location>
        <begin position="458"/>
        <end position="585"/>
    </location>
</feature>
<dbReference type="AlphaFoldDB" id="A0A8C3DNQ5"/>
<evidence type="ECO:0000256" key="3">
    <source>
        <dbReference type="SAM" id="MobiDB-lite"/>
    </source>
</evidence>
<reference evidence="5" key="2">
    <citation type="submission" date="2025-08" db="UniProtKB">
        <authorList>
            <consortium name="Ensembl"/>
        </authorList>
    </citation>
    <scope>IDENTIFICATION</scope>
</reference>
<dbReference type="CTD" id="54823"/>
<dbReference type="SUPFAM" id="SSF88723">
    <property type="entry name" value="PIN domain-like"/>
    <property type="match status" value="1"/>
</dbReference>
<organism evidence="5 6">
    <name type="scientific">Corvus moneduloides</name>
    <name type="common">New Caledonian crow</name>
    <dbReference type="NCBI Taxonomy" id="1196302"/>
    <lineage>
        <taxon>Eukaryota</taxon>
        <taxon>Metazoa</taxon>
        <taxon>Chordata</taxon>
        <taxon>Craniata</taxon>
        <taxon>Vertebrata</taxon>
        <taxon>Euteleostomi</taxon>
        <taxon>Archelosauria</taxon>
        <taxon>Archosauria</taxon>
        <taxon>Dinosauria</taxon>
        <taxon>Saurischia</taxon>
        <taxon>Theropoda</taxon>
        <taxon>Coelurosauria</taxon>
        <taxon>Aves</taxon>
        <taxon>Neognathae</taxon>
        <taxon>Neoaves</taxon>
        <taxon>Telluraves</taxon>
        <taxon>Australaves</taxon>
        <taxon>Passeriformes</taxon>
        <taxon>Corvoidea</taxon>
        <taxon>Corvidae</taxon>
        <taxon>Corvus</taxon>
    </lineage>
</organism>
<dbReference type="OrthoDB" id="548295at2759"/>
<dbReference type="GeneID" id="116447959"/>
<feature type="compositionally biased region" description="Basic and acidic residues" evidence="3">
    <location>
        <begin position="278"/>
        <end position="288"/>
    </location>
</feature>
<dbReference type="GO" id="GO:0005634">
    <property type="term" value="C:nucleus"/>
    <property type="evidence" value="ECO:0007669"/>
    <property type="project" value="TreeGrafter"/>
</dbReference>
<dbReference type="SMART" id="SM00670">
    <property type="entry name" value="PINc"/>
    <property type="match status" value="1"/>
</dbReference>
<dbReference type="InterPro" id="IPR002716">
    <property type="entry name" value="PIN_dom"/>
</dbReference>